<dbReference type="InterPro" id="IPR051150">
    <property type="entry name" value="SWT21/TCAB1_mRNA_Telomere"/>
</dbReference>
<dbReference type="SMART" id="SM00320">
    <property type="entry name" value="WD40"/>
    <property type="match status" value="5"/>
</dbReference>
<dbReference type="EMBL" id="JAGXEW010000042">
    <property type="protein sequence ID" value="KAK1153356.1"/>
    <property type="molecule type" value="Genomic_DNA"/>
</dbReference>
<name>A0AAD8CM70_ACIOX</name>
<comment type="subunit">
    <text evidence="5">Component of the telomerase holoenzyme complex composed of one molecule of TERT, one molecule of WRAP53/TCAB1, two molecules of H/ACA ribonucleoprotein complex subunits DKC1, NOP10, NHP2 and GAR1, and a telomerase RNA template component (TERC). The telomerase holoenzyme complex is associated with TEP1, SMG6/EST1A and POT1. Interacts with the chaperonin-containing T-complex (TRiC) complex; which mediates the folding of WRAP53/TCAB1. Interacts with COIL. Interacts with SMN1. Interacts with RNF8. Interacts with histone H2AX.</text>
</comment>
<keyword evidence="6" id="KW-0853">WD repeat</keyword>
<feature type="repeat" description="WD" evidence="6">
    <location>
        <begin position="366"/>
        <end position="408"/>
    </location>
</feature>
<reference evidence="8" key="1">
    <citation type="submission" date="2022-02" db="EMBL/GenBank/DDBJ databases">
        <title>Atlantic sturgeon de novo genome assembly.</title>
        <authorList>
            <person name="Stock M."/>
            <person name="Klopp C."/>
            <person name="Guiguen Y."/>
            <person name="Cabau C."/>
            <person name="Parinello H."/>
            <person name="Santidrian Yebra-Pimentel E."/>
            <person name="Kuhl H."/>
            <person name="Dirks R.P."/>
            <person name="Guessner J."/>
            <person name="Wuertz S."/>
            <person name="Du K."/>
            <person name="Schartl M."/>
        </authorList>
    </citation>
    <scope>NUCLEOTIDE SEQUENCE</scope>
    <source>
        <strain evidence="8">STURGEONOMICS-FGT-2020</strain>
        <tissue evidence="8">Whole blood</tissue>
    </source>
</reference>
<feature type="compositionally biased region" description="Basic and acidic residues" evidence="7">
    <location>
        <begin position="10"/>
        <end position="22"/>
    </location>
</feature>
<gene>
    <name evidence="8" type="ORF">AOXY_G30287</name>
</gene>
<dbReference type="InterPro" id="IPR036322">
    <property type="entry name" value="WD40_repeat_dom_sf"/>
</dbReference>
<comment type="caution">
    <text evidence="8">The sequence shown here is derived from an EMBL/GenBank/DDBJ whole genome shotgun (WGS) entry which is preliminary data.</text>
</comment>
<dbReference type="PANTHER" id="PTHR13211">
    <property type="entry name" value="TELOMERASE CAJAL BODY PROTEIN 1"/>
    <property type="match status" value="1"/>
</dbReference>
<organism evidence="8 9">
    <name type="scientific">Acipenser oxyrinchus oxyrinchus</name>
    <dbReference type="NCBI Taxonomy" id="40147"/>
    <lineage>
        <taxon>Eukaryota</taxon>
        <taxon>Metazoa</taxon>
        <taxon>Chordata</taxon>
        <taxon>Craniata</taxon>
        <taxon>Vertebrata</taxon>
        <taxon>Euteleostomi</taxon>
        <taxon>Actinopterygii</taxon>
        <taxon>Chondrostei</taxon>
        <taxon>Acipenseriformes</taxon>
        <taxon>Acipenseridae</taxon>
        <taxon>Acipenser</taxon>
    </lineage>
</organism>
<evidence type="ECO:0000313" key="8">
    <source>
        <dbReference type="EMBL" id="KAK1153356.1"/>
    </source>
</evidence>
<dbReference type="GO" id="GO:0003723">
    <property type="term" value="F:RNA binding"/>
    <property type="evidence" value="ECO:0007669"/>
    <property type="project" value="TreeGrafter"/>
</dbReference>
<dbReference type="Proteomes" id="UP001230051">
    <property type="component" value="Unassembled WGS sequence"/>
</dbReference>
<dbReference type="SUPFAM" id="SSF50978">
    <property type="entry name" value="WD40 repeat-like"/>
    <property type="match status" value="1"/>
</dbReference>
<evidence type="ECO:0000256" key="4">
    <source>
        <dbReference type="ARBA" id="ARBA00041558"/>
    </source>
</evidence>
<dbReference type="PROSITE" id="PS50082">
    <property type="entry name" value="WD_REPEATS_2"/>
    <property type="match status" value="1"/>
</dbReference>
<protein>
    <recommendedName>
        <fullName evidence="3">Telomerase Cajal body protein 1</fullName>
    </recommendedName>
    <alternativeName>
        <fullName evidence="4">WD repeat-containing protein 79</fullName>
    </alternativeName>
</protein>
<dbReference type="InterPro" id="IPR015943">
    <property type="entry name" value="WD40/YVTN_repeat-like_dom_sf"/>
</dbReference>
<proteinExistence type="inferred from homology"/>
<dbReference type="GO" id="GO:0030576">
    <property type="term" value="P:Cajal body organization"/>
    <property type="evidence" value="ECO:0007669"/>
    <property type="project" value="TreeGrafter"/>
</dbReference>
<dbReference type="Pfam" id="PF00400">
    <property type="entry name" value="WD40"/>
    <property type="match status" value="4"/>
</dbReference>
<dbReference type="GO" id="GO:0015030">
    <property type="term" value="C:Cajal body"/>
    <property type="evidence" value="ECO:0007669"/>
    <property type="project" value="UniProtKB-SubCell"/>
</dbReference>
<dbReference type="PANTHER" id="PTHR13211:SF0">
    <property type="entry name" value="TELOMERASE CAJAL BODY PROTEIN 1"/>
    <property type="match status" value="1"/>
</dbReference>
<accession>A0AAD8CM70</accession>
<dbReference type="Gene3D" id="2.130.10.10">
    <property type="entry name" value="YVTN repeat-like/Quinoprotein amine dehydrogenase"/>
    <property type="match status" value="1"/>
</dbReference>
<evidence type="ECO:0000256" key="7">
    <source>
        <dbReference type="SAM" id="MobiDB-lite"/>
    </source>
</evidence>
<feature type="region of interest" description="Disordered" evidence="7">
    <location>
        <begin position="1"/>
        <end position="122"/>
    </location>
</feature>
<dbReference type="AlphaFoldDB" id="A0AAD8CM70"/>
<keyword evidence="9" id="KW-1185">Reference proteome</keyword>
<sequence>MATVAAVSEPIKEADPETEDSRPATPPTQAEPEPGAGPGPAPGEGGEPALKVPRVSNGGPETVPPSGESSAGPAGTIPEPQLGSDAGLFGVTRASEEGSLDQAAAELSGGEERGGGGGRGGGAVCEEVGVDMQCESQGSQDYLGLDFTHDPTLLTGAWAEYSGMTENFLKGCKWAPDGLCLVTNSADNVLRVYNLPPELHSPDCEGLPEMTPVLRMAEGDTVYDYCWYPLMSSMEPETCFIASSSRDNPIHIWDAFYGDLRATFRPYNHLDELSAAHSLCFSPDGAQLFCGFDRMVRVFQTCRPALCEKRPSDGLSCSSLSLQKQGQSGLISCIAFSPVQDLYACGSYSRTVGLYSRAEGLPIAVLQGHQGGLTHLRFSPDGTLLYSGGRKDPEILCWDLVSGQGAVLHGRAVSTNQRMYFDLELSGQYLLSGDTEGVVSVWDTTLPPSKEGPVLQPILQFQAQKDCPPSLLFSPSLHPLMPLLACSSGQRQLPEPCESGDESDEAGDLMTLRNVQGENSLTLLWAGPTAQQTGGERTG</sequence>
<comment type="subcellular location">
    <subcellularLocation>
        <location evidence="1">Nucleus</location>
        <location evidence="1">Cajal body</location>
    </subcellularLocation>
</comment>
<evidence type="ECO:0000256" key="1">
    <source>
        <dbReference type="ARBA" id="ARBA00004408"/>
    </source>
</evidence>
<evidence type="ECO:0000256" key="3">
    <source>
        <dbReference type="ARBA" id="ARBA00040657"/>
    </source>
</evidence>
<evidence type="ECO:0000313" key="9">
    <source>
        <dbReference type="Proteomes" id="UP001230051"/>
    </source>
</evidence>
<evidence type="ECO:0000256" key="2">
    <source>
        <dbReference type="ARBA" id="ARBA00038279"/>
    </source>
</evidence>
<comment type="similarity">
    <text evidence="2">Belongs to the TCAB1 family.</text>
</comment>
<evidence type="ECO:0000256" key="5">
    <source>
        <dbReference type="ARBA" id="ARBA00046543"/>
    </source>
</evidence>
<dbReference type="InterPro" id="IPR001680">
    <property type="entry name" value="WD40_rpt"/>
</dbReference>
<evidence type="ECO:0000256" key="6">
    <source>
        <dbReference type="PROSITE-ProRule" id="PRU00221"/>
    </source>
</evidence>